<dbReference type="GO" id="GO:0005524">
    <property type="term" value="F:ATP binding"/>
    <property type="evidence" value="ECO:0007669"/>
    <property type="project" value="UniProtKB-KW"/>
</dbReference>
<evidence type="ECO:0000256" key="11">
    <source>
        <dbReference type="ARBA" id="ARBA00022989"/>
    </source>
</evidence>
<evidence type="ECO:0000256" key="7">
    <source>
        <dbReference type="ARBA" id="ARBA00022692"/>
    </source>
</evidence>
<dbReference type="CDD" id="cd06225">
    <property type="entry name" value="HAMP"/>
    <property type="match status" value="1"/>
</dbReference>
<dbReference type="Pfam" id="PF00672">
    <property type="entry name" value="HAMP"/>
    <property type="match status" value="1"/>
</dbReference>
<dbReference type="InterPro" id="IPR003660">
    <property type="entry name" value="HAMP_dom"/>
</dbReference>
<dbReference type="Pfam" id="PF02518">
    <property type="entry name" value="HATPase_c"/>
    <property type="match status" value="1"/>
</dbReference>
<dbReference type="SMART" id="SM00388">
    <property type="entry name" value="HisKA"/>
    <property type="match status" value="1"/>
</dbReference>
<dbReference type="InterPro" id="IPR003661">
    <property type="entry name" value="HisK_dim/P_dom"/>
</dbReference>
<comment type="catalytic activity">
    <reaction evidence="1">
        <text>ATP + protein L-histidine = ADP + protein N-phospho-L-histidine.</text>
        <dbReference type="EC" id="2.7.13.3"/>
    </reaction>
</comment>
<evidence type="ECO:0000256" key="4">
    <source>
        <dbReference type="ARBA" id="ARBA00022475"/>
    </source>
</evidence>
<evidence type="ECO:0000256" key="2">
    <source>
        <dbReference type="ARBA" id="ARBA00004651"/>
    </source>
</evidence>
<feature type="domain" description="Histidine kinase" evidence="15">
    <location>
        <begin position="268"/>
        <end position="483"/>
    </location>
</feature>
<evidence type="ECO:0000256" key="5">
    <source>
        <dbReference type="ARBA" id="ARBA00022553"/>
    </source>
</evidence>
<dbReference type="Gene3D" id="6.10.340.10">
    <property type="match status" value="1"/>
</dbReference>
<dbReference type="InterPro" id="IPR050398">
    <property type="entry name" value="HssS/ArlS-like"/>
</dbReference>
<accession>A0A7R7EPT2</accession>
<dbReference type="SUPFAM" id="SSF47384">
    <property type="entry name" value="Homodimeric domain of signal transducing histidine kinase"/>
    <property type="match status" value="1"/>
</dbReference>
<evidence type="ECO:0000313" key="17">
    <source>
        <dbReference type="EMBL" id="BCN32699.1"/>
    </source>
</evidence>
<keyword evidence="9" id="KW-0418">Kinase</keyword>
<dbReference type="SMART" id="SM00387">
    <property type="entry name" value="HATPase_c"/>
    <property type="match status" value="1"/>
</dbReference>
<dbReference type="PROSITE" id="PS50885">
    <property type="entry name" value="HAMP"/>
    <property type="match status" value="1"/>
</dbReference>
<comment type="subcellular location">
    <subcellularLocation>
        <location evidence="2">Cell membrane</location>
        <topology evidence="2">Multi-pass membrane protein</topology>
    </subcellularLocation>
</comment>
<dbReference type="InterPro" id="IPR005467">
    <property type="entry name" value="His_kinase_dom"/>
</dbReference>
<dbReference type="InterPro" id="IPR036097">
    <property type="entry name" value="HisK_dim/P_sf"/>
</dbReference>
<keyword evidence="12" id="KW-0902">Two-component regulatory system</keyword>
<dbReference type="GO" id="GO:0005886">
    <property type="term" value="C:plasma membrane"/>
    <property type="evidence" value="ECO:0007669"/>
    <property type="project" value="UniProtKB-SubCell"/>
</dbReference>
<keyword evidence="10" id="KW-0067">ATP-binding</keyword>
<dbReference type="PANTHER" id="PTHR45528">
    <property type="entry name" value="SENSOR HISTIDINE KINASE CPXA"/>
    <property type="match status" value="1"/>
</dbReference>
<dbReference type="Pfam" id="PF00512">
    <property type="entry name" value="HisKA"/>
    <property type="match status" value="1"/>
</dbReference>
<evidence type="ECO:0000256" key="14">
    <source>
        <dbReference type="SAM" id="Phobius"/>
    </source>
</evidence>
<reference evidence="17 18" key="1">
    <citation type="submission" date="2020-11" db="EMBL/GenBank/DDBJ databases">
        <title>Draft genome sequencing of a Lachnospiraceae strain isolated from anoxic soil subjected to BSD treatment.</title>
        <authorList>
            <person name="Uek A."/>
            <person name="Tonouchi A."/>
        </authorList>
    </citation>
    <scope>NUCLEOTIDE SEQUENCE [LARGE SCALE GENOMIC DNA]</scope>
    <source>
        <strain evidence="17 18">TB5</strain>
    </source>
</reference>
<evidence type="ECO:0000313" key="18">
    <source>
        <dbReference type="Proteomes" id="UP000595897"/>
    </source>
</evidence>
<evidence type="ECO:0000256" key="1">
    <source>
        <dbReference type="ARBA" id="ARBA00000085"/>
    </source>
</evidence>
<gene>
    <name evidence="17" type="ORF">bsdtb5_39940</name>
</gene>
<keyword evidence="18" id="KW-1185">Reference proteome</keyword>
<dbReference type="Proteomes" id="UP000595897">
    <property type="component" value="Chromosome"/>
</dbReference>
<evidence type="ECO:0000259" key="15">
    <source>
        <dbReference type="PROSITE" id="PS50109"/>
    </source>
</evidence>
<dbReference type="CDD" id="cd00082">
    <property type="entry name" value="HisKA"/>
    <property type="match status" value="1"/>
</dbReference>
<keyword evidence="7 14" id="KW-0812">Transmembrane</keyword>
<evidence type="ECO:0000256" key="10">
    <source>
        <dbReference type="ARBA" id="ARBA00022840"/>
    </source>
</evidence>
<dbReference type="AlphaFoldDB" id="A0A7R7EPT2"/>
<evidence type="ECO:0000259" key="16">
    <source>
        <dbReference type="PROSITE" id="PS50885"/>
    </source>
</evidence>
<dbReference type="PANTHER" id="PTHR45528:SF1">
    <property type="entry name" value="SENSOR HISTIDINE KINASE CPXA"/>
    <property type="match status" value="1"/>
</dbReference>
<keyword evidence="8" id="KW-0547">Nucleotide-binding</keyword>
<dbReference type="EMBL" id="AP024169">
    <property type="protein sequence ID" value="BCN32699.1"/>
    <property type="molecule type" value="Genomic_DNA"/>
</dbReference>
<keyword evidence="5" id="KW-0597">Phosphoprotein</keyword>
<dbReference type="InterPro" id="IPR003594">
    <property type="entry name" value="HATPase_dom"/>
</dbReference>
<dbReference type="SUPFAM" id="SSF55874">
    <property type="entry name" value="ATPase domain of HSP90 chaperone/DNA topoisomerase II/histidine kinase"/>
    <property type="match status" value="1"/>
</dbReference>
<evidence type="ECO:0000256" key="12">
    <source>
        <dbReference type="ARBA" id="ARBA00023012"/>
    </source>
</evidence>
<feature type="transmembrane region" description="Helical" evidence="14">
    <location>
        <begin position="165"/>
        <end position="184"/>
    </location>
</feature>
<dbReference type="InterPro" id="IPR036890">
    <property type="entry name" value="HATPase_C_sf"/>
</dbReference>
<feature type="domain" description="HAMP" evidence="16">
    <location>
        <begin position="186"/>
        <end position="239"/>
    </location>
</feature>
<evidence type="ECO:0000256" key="6">
    <source>
        <dbReference type="ARBA" id="ARBA00022679"/>
    </source>
</evidence>
<dbReference type="Gene3D" id="1.10.287.130">
    <property type="match status" value="1"/>
</dbReference>
<evidence type="ECO:0000256" key="9">
    <source>
        <dbReference type="ARBA" id="ARBA00022777"/>
    </source>
</evidence>
<name>A0A7R7EPT2_9FIRM</name>
<keyword evidence="4" id="KW-1003">Cell membrane</keyword>
<evidence type="ECO:0000256" key="8">
    <source>
        <dbReference type="ARBA" id="ARBA00022741"/>
    </source>
</evidence>
<sequence length="483" mass="56645">MRWNSIRTRFIVIQSVFLMSIVGGVALLFILFGKDYYINCDRIKMDKIYQNLDKVNLGKLAKDNTDAIDEYEETGFRFVVATINDDIDIVYSTFEGHEEKEIRKAYYRRIERKRGQFTRQPKATYNQRQQINLYGIMEQNGTKYYVYLYKFTSQLKNEMEYTEKFFILILVISVLIGGILIFYLTDKITKPIKKIDNIANKISQKDFSERIEEDKYYGEIGSLSKSINRMSEQMQGYINDLENYNYILLEENCNMTEMNDMRKEFVNNMSHELKTPLAIISSQVELIMEMDGKVNKDYYYSSIQEETEKMGRMISDMLEVSFVENGLGQMEMSETNITELTKKLILKYGALFLQKQIQCVTSIEEGCLTMANGKYLEKAINNYLLNAYEHTKKGHQIRVKLYSKEDDIVLSVYNEGNQIDETNIDKIWLDYYQQSKSKKLDENQKNVGLGLYIVKSIIDQHHGLCSVENKENGVEFSIRLKKL</sequence>
<dbReference type="SMART" id="SM00304">
    <property type="entry name" value="HAMP"/>
    <property type="match status" value="1"/>
</dbReference>
<dbReference type="KEGG" id="ahb:bsdtb5_39940"/>
<dbReference type="RefSeq" id="WP_271713724.1">
    <property type="nucleotide sequence ID" value="NZ_AP024169.1"/>
</dbReference>
<dbReference type="FunFam" id="1.10.287.130:FF:000001">
    <property type="entry name" value="Two-component sensor histidine kinase"/>
    <property type="match status" value="1"/>
</dbReference>
<evidence type="ECO:0000256" key="3">
    <source>
        <dbReference type="ARBA" id="ARBA00012438"/>
    </source>
</evidence>
<dbReference type="GO" id="GO:0000155">
    <property type="term" value="F:phosphorelay sensor kinase activity"/>
    <property type="evidence" value="ECO:0007669"/>
    <property type="project" value="InterPro"/>
</dbReference>
<dbReference type="SUPFAM" id="SSF158472">
    <property type="entry name" value="HAMP domain-like"/>
    <property type="match status" value="1"/>
</dbReference>
<dbReference type="EC" id="2.7.13.3" evidence="3"/>
<dbReference type="PROSITE" id="PS50109">
    <property type="entry name" value="HIS_KIN"/>
    <property type="match status" value="1"/>
</dbReference>
<proteinExistence type="predicted"/>
<protein>
    <recommendedName>
        <fullName evidence="3">histidine kinase</fullName>
        <ecNumber evidence="3">2.7.13.3</ecNumber>
    </recommendedName>
</protein>
<dbReference type="Gene3D" id="3.30.565.10">
    <property type="entry name" value="Histidine kinase-like ATPase, C-terminal domain"/>
    <property type="match status" value="1"/>
</dbReference>
<keyword evidence="11 14" id="KW-1133">Transmembrane helix</keyword>
<feature type="transmembrane region" description="Helical" evidence="14">
    <location>
        <begin position="12"/>
        <end position="32"/>
    </location>
</feature>
<evidence type="ECO:0000256" key="13">
    <source>
        <dbReference type="ARBA" id="ARBA00023136"/>
    </source>
</evidence>
<organism evidence="17 18">
    <name type="scientific">Anaeromicropila herbilytica</name>
    <dbReference type="NCBI Taxonomy" id="2785025"/>
    <lineage>
        <taxon>Bacteria</taxon>
        <taxon>Bacillati</taxon>
        <taxon>Bacillota</taxon>
        <taxon>Clostridia</taxon>
        <taxon>Lachnospirales</taxon>
        <taxon>Lachnospiraceae</taxon>
        <taxon>Anaeromicropila</taxon>
    </lineage>
</organism>
<keyword evidence="6" id="KW-0808">Transferase</keyword>
<keyword evidence="13 14" id="KW-0472">Membrane</keyword>